<name>A0A3N1L1R4_9PROT</name>
<protein>
    <submittedName>
        <fullName evidence="1">Uncharacterized protein</fullName>
    </submittedName>
</protein>
<evidence type="ECO:0000313" key="2">
    <source>
        <dbReference type="Proteomes" id="UP000278222"/>
    </source>
</evidence>
<comment type="caution">
    <text evidence="1">The sequence shown here is derived from an EMBL/GenBank/DDBJ whole genome shotgun (WGS) entry which is preliminary data.</text>
</comment>
<proteinExistence type="predicted"/>
<gene>
    <name evidence="1" type="ORF">EDC65_4102</name>
</gene>
<dbReference type="EMBL" id="RJKX01000016">
    <property type="protein sequence ID" value="ROP83455.1"/>
    <property type="molecule type" value="Genomic_DNA"/>
</dbReference>
<organism evidence="1 2">
    <name type="scientific">Stella humosa</name>
    <dbReference type="NCBI Taxonomy" id="94"/>
    <lineage>
        <taxon>Bacteria</taxon>
        <taxon>Pseudomonadati</taxon>
        <taxon>Pseudomonadota</taxon>
        <taxon>Alphaproteobacteria</taxon>
        <taxon>Rhodospirillales</taxon>
        <taxon>Stellaceae</taxon>
        <taxon>Stella</taxon>
    </lineage>
</organism>
<reference evidence="1 2" key="1">
    <citation type="submission" date="2018-11" db="EMBL/GenBank/DDBJ databases">
        <title>Genomic Encyclopedia of Type Strains, Phase IV (KMG-IV): sequencing the most valuable type-strain genomes for metagenomic binning, comparative biology and taxonomic classification.</title>
        <authorList>
            <person name="Goeker M."/>
        </authorList>
    </citation>
    <scope>NUCLEOTIDE SEQUENCE [LARGE SCALE GENOMIC DNA]</scope>
    <source>
        <strain evidence="1 2">DSM 5900</strain>
    </source>
</reference>
<dbReference type="RefSeq" id="WP_123693067.1">
    <property type="nucleotide sequence ID" value="NZ_AP019700.1"/>
</dbReference>
<keyword evidence="2" id="KW-1185">Reference proteome</keyword>
<evidence type="ECO:0000313" key="1">
    <source>
        <dbReference type="EMBL" id="ROP83455.1"/>
    </source>
</evidence>
<dbReference type="AlphaFoldDB" id="A0A3N1L1R4"/>
<dbReference type="Proteomes" id="UP000278222">
    <property type="component" value="Unassembled WGS sequence"/>
</dbReference>
<accession>A0A3N1L1R4</accession>
<sequence>MNQIALAYDRTRLLDALARLGSADEETVLGAAQAATAILAAARLDWDALLAPALPPLEAEDGMPAAPLDDAARIAALLALPELSADSRETLGEMARDMENGTVSDADRTWLHALYGRLITP</sequence>